<proteinExistence type="predicted"/>
<evidence type="ECO:0000313" key="1">
    <source>
        <dbReference type="EMBL" id="QBK84866.1"/>
    </source>
</evidence>
<dbReference type="GO" id="GO:0016301">
    <property type="term" value="F:kinase activity"/>
    <property type="evidence" value="ECO:0007669"/>
    <property type="project" value="UniProtKB-KW"/>
</dbReference>
<reference evidence="1" key="1">
    <citation type="journal article" date="2019" name="MBio">
        <title>Virus Genomes from Deep Sea Sediments Expand the Ocean Megavirome and Support Independent Origins of Viral Gigantism.</title>
        <authorList>
            <person name="Backstrom D."/>
            <person name="Yutin N."/>
            <person name="Jorgensen S.L."/>
            <person name="Dharamshi J."/>
            <person name="Homa F."/>
            <person name="Zaremba-Niedwiedzka K."/>
            <person name="Spang A."/>
            <person name="Wolf Y.I."/>
            <person name="Koonin E.V."/>
            <person name="Ettema T.J."/>
        </authorList>
    </citation>
    <scope>NUCLEOTIDE SEQUENCE</scope>
</reference>
<dbReference type="Gene3D" id="3.40.50.300">
    <property type="entry name" value="P-loop containing nucleotide triphosphate hydrolases"/>
    <property type="match status" value="1"/>
</dbReference>
<dbReference type="EMBL" id="MK500299">
    <property type="protein sequence ID" value="QBK84866.1"/>
    <property type="molecule type" value="Genomic_DNA"/>
</dbReference>
<dbReference type="InterPro" id="IPR027417">
    <property type="entry name" value="P-loop_NTPase"/>
</dbReference>
<accession>A0A481YR08</accession>
<name>A0A481YR08_9VIRU</name>
<keyword evidence="1" id="KW-0418">Kinase</keyword>
<gene>
    <name evidence="1" type="ORF">LCDPAC02_00650</name>
</gene>
<organism evidence="1">
    <name type="scientific">Pithovirus LCDPAC02</name>
    <dbReference type="NCBI Taxonomy" id="2506601"/>
    <lineage>
        <taxon>Viruses</taxon>
        <taxon>Pithoviruses</taxon>
    </lineage>
</organism>
<sequence length="192" mass="23117">MKIILIKGKINSGKDYLTNFIIDKFYRYSHFVHLKFAGVLKWYCTINKIITKNTNSKTSYNNFFGIKNKEDRLNLINIAKKVKYIDNDSFVNFIIQQIENYNIDNTIFIFSDLRFPNEFESLYEKYPNFKFIIFNKLNENKNTNEDFENEISETVLYNYKFPIEVIDIGYINDKNETEIENLLYNYIFLDLI</sequence>
<keyword evidence="1" id="KW-0808">Transferase</keyword>
<protein>
    <submittedName>
        <fullName evidence="1">Deoxynucleotide monophosphate kinase</fullName>
    </submittedName>
</protein>